<evidence type="ECO:0000313" key="4">
    <source>
        <dbReference type="Proteomes" id="UP000230002"/>
    </source>
</evidence>
<feature type="region of interest" description="Disordered" evidence="1">
    <location>
        <begin position="337"/>
        <end position="446"/>
    </location>
</feature>
<evidence type="ECO:0000313" key="3">
    <source>
        <dbReference type="EMBL" id="PIL29893.1"/>
    </source>
</evidence>
<evidence type="ECO:0000259" key="2">
    <source>
        <dbReference type="SMART" id="SM00128"/>
    </source>
</evidence>
<protein>
    <recommendedName>
        <fullName evidence="2">Inositol polyphosphate-related phosphatase domain-containing protein</fullName>
    </recommendedName>
</protein>
<dbReference type="GO" id="GO:0004439">
    <property type="term" value="F:phosphatidylinositol-4,5-bisphosphate 5-phosphatase activity"/>
    <property type="evidence" value="ECO:0007669"/>
    <property type="project" value="TreeGrafter"/>
</dbReference>
<reference evidence="3 4" key="1">
    <citation type="journal article" date="2015" name="Sci. Rep.">
        <title>Chromosome-level genome map provides insights into diverse defense mechanisms in the medicinal fungus Ganoderma sinense.</title>
        <authorList>
            <person name="Zhu Y."/>
            <person name="Xu J."/>
            <person name="Sun C."/>
            <person name="Zhou S."/>
            <person name="Xu H."/>
            <person name="Nelson D.R."/>
            <person name="Qian J."/>
            <person name="Song J."/>
            <person name="Luo H."/>
            <person name="Xiang L."/>
            <person name="Li Y."/>
            <person name="Xu Z."/>
            <person name="Ji A."/>
            <person name="Wang L."/>
            <person name="Lu S."/>
            <person name="Hayward A."/>
            <person name="Sun W."/>
            <person name="Li X."/>
            <person name="Schwartz D.C."/>
            <person name="Wang Y."/>
            <person name="Chen S."/>
        </authorList>
    </citation>
    <scope>NUCLEOTIDE SEQUENCE [LARGE SCALE GENOMIC DNA]</scope>
    <source>
        <strain evidence="3 4">ZZ0214-1</strain>
    </source>
</reference>
<dbReference type="PANTHER" id="PTHR11200">
    <property type="entry name" value="INOSITOL 5-PHOSPHATASE"/>
    <property type="match status" value="1"/>
</dbReference>
<feature type="compositionally biased region" description="Polar residues" evidence="1">
    <location>
        <begin position="429"/>
        <end position="446"/>
    </location>
</feature>
<feature type="region of interest" description="Disordered" evidence="1">
    <location>
        <begin position="474"/>
        <end position="530"/>
    </location>
</feature>
<dbReference type="InterPro" id="IPR036691">
    <property type="entry name" value="Endo/exonu/phosph_ase_sf"/>
</dbReference>
<proteinExistence type="predicted"/>
<feature type="compositionally biased region" description="Acidic residues" evidence="1">
    <location>
        <begin position="411"/>
        <end position="428"/>
    </location>
</feature>
<feature type="compositionally biased region" description="Polar residues" evidence="1">
    <location>
        <begin position="487"/>
        <end position="496"/>
    </location>
</feature>
<dbReference type="Proteomes" id="UP000230002">
    <property type="component" value="Unassembled WGS sequence"/>
</dbReference>
<feature type="compositionally biased region" description="Polar residues" evidence="1">
    <location>
        <begin position="24"/>
        <end position="38"/>
    </location>
</feature>
<sequence length="578" mass="64291">MHDSLPKGDCQELLGSVPPFVPTASPQELPQSLPTFSTSPDHPHHFVVVAGQECPSASGIPMAFGAGFKLNNKDNSRSRHSLLPDPDEPPSRKSAEIDLSLTVDKTTEHHHHPPSSWSSILENWYSHPSPPPATSDSTQHPQNESQRVGPYELLIKERMMGLYLAVFVHREARPFVRGMSKSAVTTGLIGGRVGNKGGVGVSVNLDGTTLLFINAHLAAHEGKVNHRLADLAKIKAELAVDDFLSPNDPRFMAEDITDRFDVAFIFGDLNFRLDLTRLHADWLISRKAYEQALEFDQLRKVMAIGDSFEGFNEAPIQFPPTFKYDVLRTLGKRSRQKSFRRIPATPTVVSSHDKSLSEVVEHEKEHSAVLDSGANRSSYQERDGDDDGEPDAMSVASSAWMSVRSRRTIDQDDEDNDEDDDDHDDDQELGSSGDTPQSPLASASTSNLVHKMWSATAAHKAKEKWVSLFAANSPKSLSPGIRRSKWRQSWNSSKSPTPLRRDNHIISTEDNLPPQTPIDPADPRQPKARRVKEFQTALLDAVHARPHKHLALSENNMDLEDEDRGVYDSSHKQRVPSW</sequence>
<accession>A0A2G8S7Y8</accession>
<feature type="region of interest" description="Disordered" evidence="1">
    <location>
        <begin position="75"/>
        <end position="146"/>
    </location>
</feature>
<name>A0A2G8S7Y8_9APHY</name>
<dbReference type="AlphaFoldDB" id="A0A2G8S7Y8"/>
<feature type="domain" description="Inositol polyphosphate-related phosphatase" evidence="2">
    <location>
        <begin position="15"/>
        <end position="383"/>
    </location>
</feature>
<dbReference type="Pfam" id="PF22669">
    <property type="entry name" value="Exo_endo_phos2"/>
    <property type="match status" value="1"/>
</dbReference>
<dbReference type="GO" id="GO:0046856">
    <property type="term" value="P:phosphatidylinositol dephosphorylation"/>
    <property type="evidence" value="ECO:0007669"/>
    <property type="project" value="InterPro"/>
</dbReference>
<gene>
    <name evidence="3" type="ORF">GSI_08102</name>
</gene>
<dbReference type="OrthoDB" id="405996at2759"/>
<dbReference type="STRING" id="1077348.A0A2G8S7Y8"/>
<feature type="compositionally biased region" description="Basic and acidic residues" evidence="1">
    <location>
        <begin position="351"/>
        <end position="368"/>
    </location>
</feature>
<feature type="compositionally biased region" description="Low complexity" evidence="1">
    <location>
        <begin position="392"/>
        <end position="403"/>
    </location>
</feature>
<feature type="region of interest" description="Disordered" evidence="1">
    <location>
        <begin position="549"/>
        <end position="578"/>
    </location>
</feature>
<dbReference type="InterPro" id="IPR046985">
    <property type="entry name" value="IP5"/>
</dbReference>
<dbReference type="Gene3D" id="3.60.10.10">
    <property type="entry name" value="Endonuclease/exonuclease/phosphatase"/>
    <property type="match status" value="1"/>
</dbReference>
<dbReference type="PANTHER" id="PTHR11200:SF275">
    <property type="entry name" value="LD06095P"/>
    <property type="match status" value="1"/>
</dbReference>
<feature type="region of interest" description="Disordered" evidence="1">
    <location>
        <begin position="14"/>
        <end position="38"/>
    </location>
</feature>
<organism evidence="3 4">
    <name type="scientific">Ganoderma sinense ZZ0214-1</name>
    <dbReference type="NCBI Taxonomy" id="1077348"/>
    <lineage>
        <taxon>Eukaryota</taxon>
        <taxon>Fungi</taxon>
        <taxon>Dikarya</taxon>
        <taxon>Basidiomycota</taxon>
        <taxon>Agaricomycotina</taxon>
        <taxon>Agaricomycetes</taxon>
        <taxon>Polyporales</taxon>
        <taxon>Polyporaceae</taxon>
        <taxon>Ganoderma</taxon>
    </lineage>
</organism>
<dbReference type="SMART" id="SM00128">
    <property type="entry name" value="IPPc"/>
    <property type="match status" value="1"/>
</dbReference>
<comment type="caution">
    <text evidence="3">The sequence shown here is derived from an EMBL/GenBank/DDBJ whole genome shotgun (WGS) entry which is preliminary data.</text>
</comment>
<evidence type="ECO:0000256" key="1">
    <source>
        <dbReference type="SAM" id="MobiDB-lite"/>
    </source>
</evidence>
<dbReference type="InterPro" id="IPR000300">
    <property type="entry name" value="IPPc"/>
</dbReference>
<dbReference type="EMBL" id="AYKW01000018">
    <property type="protein sequence ID" value="PIL29893.1"/>
    <property type="molecule type" value="Genomic_DNA"/>
</dbReference>
<feature type="compositionally biased region" description="Polar residues" evidence="1">
    <location>
        <begin position="134"/>
        <end position="146"/>
    </location>
</feature>
<dbReference type="SUPFAM" id="SSF56219">
    <property type="entry name" value="DNase I-like"/>
    <property type="match status" value="1"/>
</dbReference>
<keyword evidence="4" id="KW-1185">Reference proteome</keyword>